<protein>
    <recommendedName>
        <fullName evidence="4">EF-hand domain-containing protein</fullName>
    </recommendedName>
</protein>
<dbReference type="OrthoDB" id="26525at2759"/>
<dbReference type="Gene3D" id="1.10.238.10">
    <property type="entry name" value="EF-hand"/>
    <property type="match status" value="2"/>
</dbReference>
<evidence type="ECO:0000256" key="3">
    <source>
        <dbReference type="ARBA" id="ARBA00022837"/>
    </source>
</evidence>
<keyword evidence="1" id="KW-0479">Metal-binding</keyword>
<evidence type="ECO:0000313" key="5">
    <source>
        <dbReference type="EMBL" id="CAA7401536.1"/>
    </source>
</evidence>
<gene>
    <name evidence="5" type="ORF">SI8410_09012214</name>
</gene>
<dbReference type="PANTHER" id="PTHR10891">
    <property type="entry name" value="EF-HAND CALCIUM-BINDING DOMAIN CONTAINING PROTEIN"/>
    <property type="match status" value="1"/>
</dbReference>
<dbReference type="InterPro" id="IPR011992">
    <property type="entry name" value="EF-hand-dom_pair"/>
</dbReference>
<feature type="domain" description="EF-hand" evidence="4">
    <location>
        <begin position="96"/>
        <end position="131"/>
    </location>
</feature>
<dbReference type="FunFam" id="1.10.238.10:FF:000001">
    <property type="entry name" value="Calmodulin 1"/>
    <property type="match status" value="1"/>
</dbReference>
<dbReference type="SUPFAM" id="SSF47473">
    <property type="entry name" value="EF-hand"/>
    <property type="match status" value="1"/>
</dbReference>
<dbReference type="PROSITE" id="PS50222">
    <property type="entry name" value="EF_HAND_2"/>
    <property type="match status" value="4"/>
</dbReference>
<dbReference type="SMART" id="SM00054">
    <property type="entry name" value="EFh"/>
    <property type="match status" value="4"/>
</dbReference>
<feature type="domain" description="EF-hand" evidence="4">
    <location>
        <begin position="18"/>
        <end position="53"/>
    </location>
</feature>
<organism evidence="5 6">
    <name type="scientific">Spirodela intermedia</name>
    <name type="common">Intermediate duckweed</name>
    <dbReference type="NCBI Taxonomy" id="51605"/>
    <lineage>
        <taxon>Eukaryota</taxon>
        <taxon>Viridiplantae</taxon>
        <taxon>Streptophyta</taxon>
        <taxon>Embryophyta</taxon>
        <taxon>Tracheophyta</taxon>
        <taxon>Spermatophyta</taxon>
        <taxon>Magnoliopsida</taxon>
        <taxon>Liliopsida</taxon>
        <taxon>Araceae</taxon>
        <taxon>Lemnoideae</taxon>
        <taxon>Spirodela</taxon>
    </lineage>
</organism>
<reference evidence="5" key="1">
    <citation type="submission" date="2020-02" db="EMBL/GenBank/DDBJ databases">
        <authorList>
            <person name="Scholz U."/>
            <person name="Mascher M."/>
            <person name="Fiebig A."/>
        </authorList>
    </citation>
    <scope>NUCLEOTIDE SEQUENCE</scope>
</reference>
<dbReference type="EMBL" id="LR746272">
    <property type="protein sequence ID" value="CAA7401536.1"/>
    <property type="molecule type" value="Genomic_DNA"/>
</dbReference>
<dbReference type="GO" id="GO:0005509">
    <property type="term" value="F:calcium ion binding"/>
    <property type="evidence" value="ECO:0007669"/>
    <property type="project" value="InterPro"/>
</dbReference>
<dbReference type="CDD" id="cd00051">
    <property type="entry name" value="EFh"/>
    <property type="match status" value="2"/>
</dbReference>
<accession>A0A7I8KW28</accession>
<dbReference type="Pfam" id="PF13499">
    <property type="entry name" value="EF-hand_7"/>
    <property type="match status" value="2"/>
</dbReference>
<keyword evidence="3" id="KW-0106">Calcium</keyword>
<dbReference type="PROSITE" id="PS00018">
    <property type="entry name" value="EF_HAND_1"/>
    <property type="match status" value="4"/>
</dbReference>
<dbReference type="AlphaFoldDB" id="A0A7I8KW28"/>
<keyword evidence="2" id="KW-0677">Repeat</keyword>
<evidence type="ECO:0000259" key="4">
    <source>
        <dbReference type="PROSITE" id="PS50222"/>
    </source>
</evidence>
<dbReference type="Proteomes" id="UP000663760">
    <property type="component" value="Chromosome 9"/>
</dbReference>
<dbReference type="InterPro" id="IPR018247">
    <property type="entry name" value="EF_Hand_1_Ca_BS"/>
</dbReference>
<evidence type="ECO:0000256" key="1">
    <source>
        <dbReference type="ARBA" id="ARBA00022723"/>
    </source>
</evidence>
<keyword evidence="6" id="KW-1185">Reference proteome</keyword>
<feature type="domain" description="EF-hand" evidence="4">
    <location>
        <begin position="132"/>
        <end position="167"/>
    </location>
</feature>
<feature type="domain" description="EF-hand" evidence="4">
    <location>
        <begin position="56"/>
        <end position="91"/>
    </location>
</feature>
<evidence type="ECO:0000256" key="2">
    <source>
        <dbReference type="ARBA" id="ARBA00022737"/>
    </source>
</evidence>
<sequence>MDGGVEVSSNGGTATGLVDAGEVEKVFRRFDANGDGKISSSELADVVRALSGSKAASEAEIRRMMEEMDTDGDGYVDLAEFVAFHGDGAGGGTTAGSEKDLEEAFQIYDLNGDGLISPKELHQVLKKLGETCSLRDCSRMISSVDADGDGKVNFQEFKKMMNHTGSKNRHHSK</sequence>
<dbReference type="InterPro" id="IPR002048">
    <property type="entry name" value="EF_hand_dom"/>
</dbReference>
<evidence type="ECO:0000313" key="6">
    <source>
        <dbReference type="Proteomes" id="UP000663760"/>
    </source>
</evidence>
<proteinExistence type="predicted"/>
<name>A0A7I8KW28_SPIIN</name>
<dbReference type="InterPro" id="IPR039647">
    <property type="entry name" value="EF_hand_pair_protein_CML-like"/>
</dbReference>